<keyword evidence="2" id="KW-1185">Reference proteome</keyword>
<comment type="caution">
    <text evidence="1">The sequence shown here is derived from an EMBL/GenBank/DDBJ whole genome shotgun (WGS) entry which is preliminary data.</text>
</comment>
<sequence length="90" mass="10057">MLDAVKLQVIEKFFQQDQFKQDDKSDALSGPPFHHSIVIKSTVDRFRASCVQICYSRQSAYSPEPCLTKFILFKVTGPAPGSNLATNLCC</sequence>
<evidence type="ECO:0000313" key="1">
    <source>
        <dbReference type="EMBL" id="TKR76422.1"/>
    </source>
</evidence>
<dbReference type="EMBL" id="AZBU02000005">
    <property type="protein sequence ID" value="TKR76422.1"/>
    <property type="molecule type" value="Genomic_DNA"/>
</dbReference>
<name>A0A4U5N2S6_STECR</name>
<protein>
    <submittedName>
        <fullName evidence="1">Uncharacterized protein</fullName>
    </submittedName>
</protein>
<gene>
    <name evidence="1" type="ORF">L596_017562</name>
</gene>
<reference evidence="1 2" key="1">
    <citation type="journal article" date="2015" name="Genome Biol.">
        <title>Comparative genomics of Steinernema reveals deeply conserved gene regulatory networks.</title>
        <authorList>
            <person name="Dillman A.R."/>
            <person name="Macchietto M."/>
            <person name="Porter C.F."/>
            <person name="Rogers A."/>
            <person name="Williams B."/>
            <person name="Antoshechkin I."/>
            <person name="Lee M.M."/>
            <person name="Goodwin Z."/>
            <person name="Lu X."/>
            <person name="Lewis E.E."/>
            <person name="Goodrich-Blair H."/>
            <person name="Stock S.P."/>
            <person name="Adams B.J."/>
            <person name="Sternberg P.W."/>
            <person name="Mortazavi A."/>
        </authorList>
    </citation>
    <scope>NUCLEOTIDE SEQUENCE [LARGE SCALE GENOMIC DNA]</scope>
    <source>
        <strain evidence="1 2">ALL</strain>
    </source>
</reference>
<reference evidence="1 2" key="2">
    <citation type="journal article" date="2019" name="G3 (Bethesda)">
        <title>Hybrid Assembly of the Genome of the Entomopathogenic Nematode Steinernema carpocapsae Identifies the X-Chromosome.</title>
        <authorList>
            <person name="Serra L."/>
            <person name="Macchietto M."/>
            <person name="Macias-Munoz A."/>
            <person name="McGill C.J."/>
            <person name="Rodriguez I.M."/>
            <person name="Rodriguez B."/>
            <person name="Murad R."/>
            <person name="Mortazavi A."/>
        </authorList>
    </citation>
    <scope>NUCLEOTIDE SEQUENCE [LARGE SCALE GENOMIC DNA]</scope>
    <source>
        <strain evidence="1 2">ALL</strain>
    </source>
</reference>
<dbReference type="AlphaFoldDB" id="A0A4U5N2S6"/>
<evidence type="ECO:0000313" key="2">
    <source>
        <dbReference type="Proteomes" id="UP000298663"/>
    </source>
</evidence>
<dbReference type="Proteomes" id="UP000298663">
    <property type="component" value="Unassembled WGS sequence"/>
</dbReference>
<organism evidence="1 2">
    <name type="scientific">Steinernema carpocapsae</name>
    <name type="common">Entomopathogenic nematode</name>
    <dbReference type="NCBI Taxonomy" id="34508"/>
    <lineage>
        <taxon>Eukaryota</taxon>
        <taxon>Metazoa</taxon>
        <taxon>Ecdysozoa</taxon>
        <taxon>Nematoda</taxon>
        <taxon>Chromadorea</taxon>
        <taxon>Rhabditida</taxon>
        <taxon>Tylenchina</taxon>
        <taxon>Panagrolaimomorpha</taxon>
        <taxon>Strongyloidoidea</taxon>
        <taxon>Steinernematidae</taxon>
        <taxon>Steinernema</taxon>
    </lineage>
</organism>
<proteinExistence type="predicted"/>
<accession>A0A4U5N2S6</accession>